<feature type="domain" description="N-acetyltransferase" evidence="1">
    <location>
        <begin position="13"/>
        <end position="204"/>
    </location>
</feature>
<dbReference type="CDD" id="cd04301">
    <property type="entry name" value="NAT_SF"/>
    <property type="match status" value="1"/>
</dbReference>
<dbReference type="GO" id="GO:0016746">
    <property type="term" value="F:acyltransferase activity"/>
    <property type="evidence" value="ECO:0007669"/>
    <property type="project" value="UniProtKB-KW"/>
</dbReference>
<dbReference type="SUPFAM" id="SSF55729">
    <property type="entry name" value="Acyl-CoA N-acyltransferases (Nat)"/>
    <property type="match status" value="1"/>
</dbReference>
<dbReference type="Gene3D" id="3.40.630.30">
    <property type="match status" value="1"/>
</dbReference>
<evidence type="ECO:0000313" key="2">
    <source>
        <dbReference type="EMBL" id="MFB9646155.1"/>
    </source>
</evidence>
<name>A0ABV5T0M2_9MICO</name>
<dbReference type="EMBL" id="JBHMBE010000003">
    <property type="protein sequence ID" value="MFB9646155.1"/>
    <property type="molecule type" value="Genomic_DNA"/>
</dbReference>
<keyword evidence="3" id="KW-1185">Reference proteome</keyword>
<protein>
    <submittedName>
        <fullName evidence="2">GNAT family N-acetyltransferase</fullName>
        <ecNumber evidence="2">2.3.1.-</ecNumber>
    </submittedName>
</protein>
<dbReference type="EC" id="2.3.1.-" evidence="2"/>
<sequence length="204" mass="22373">MHHEIGAELRAAVRIVPANEATWDDLQAILTGPAGRCQCQRQRLGDHDWWRMPESERAAILRAETHCDDPRSTETIGIVAYVGDEPAGWCAVDVRGVFGRLRGSPVPWSGRQEDKDDPSVWAIACLIVAKGHRHRGLTYPLVAAAVEHARARGAKAVEGYPLLTGGAQIMWDEMNVGAVGPFLAAGFAEVSHPTKRRLVMRLEL</sequence>
<evidence type="ECO:0000259" key="1">
    <source>
        <dbReference type="PROSITE" id="PS51186"/>
    </source>
</evidence>
<keyword evidence="2" id="KW-0012">Acyltransferase</keyword>
<reference evidence="2 3" key="1">
    <citation type="submission" date="2024-09" db="EMBL/GenBank/DDBJ databases">
        <authorList>
            <person name="Sun Q."/>
            <person name="Mori K."/>
        </authorList>
    </citation>
    <scope>NUCLEOTIDE SEQUENCE [LARGE SCALE GENOMIC DNA]</scope>
    <source>
        <strain evidence="2 3">JCM 1342</strain>
    </source>
</reference>
<dbReference type="PROSITE" id="PS51186">
    <property type="entry name" value="GNAT"/>
    <property type="match status" value="1"/>
</dbReference>
<dbReference type="Pfam" id="PF00583">
    <property type="entry name" value="Acetyltransf_1"/>
    <property type="match status" value="1"/>
</dbReference>
<keyword evidence="2" id="KW-0808">Transferase</keyword>
<dbReference type="Proteomes" id="UP001589611">
    <property type="component" value="Unassembled WGS sequence"/>
</dbReference>
<evidence type="ECO:0000313" key="3">
    <source>
        <dbReference type="Proteomes" id="UP001589611"/>
    </source>
</evidence>
<dbReference type="InterPro" id="IPR016181">
    <property type="entry name" value="Acyl_CoA_acyltransferase"/>
</dbReference>
<organism evidence="2 3">
    <name type="scientific">Microbacterium terregens</name>
    <dbReference type="NCBI Taxonomy" id="69363"/>
    <lineage>
        <taxon>Bacteria</taxon>
        <taxon>Bacillati</taxon>
        <taxon>Actinomycetota</taxon>
        <taxon>Actinomycetes</taxon>
        <taxon>Micrococcales</taxon>
        <taxon>Microbacteriaceae</taxon>
        <taxon>Microbacterium</taxon>
    </lineage>
</organism>
<dbReference type="RefSeq" id="WP_344712875.1">
    <property type="nucleotide sequence ID" value="NZ_BAAAWH010000001.1"/>
</dbReference>
<gene>
    <name evidence="2" type="ORF">ACFFPJ_10140</name>
</gene>
<accession>A0ABV5T0M2</accession>
<comment type="caution">
    <text evidence="2">The sequence shown here is derived from an EMBL/GenBank/DDBJ whole genome shotgun (WGS) entry which is preliminary data.</text>
</comment>
<dbReference type="InterPro" id="IPR000182">
    <property type="entry name" value="GNAT_dom"/>
</dbReference>
<proteinExistence type="predicted"/>